<name>A0A9Q1IFH1_SYNKA</name>
<dbReference type="OrthoDB" id="6370831at2759"/>
<evidence type="ECO:0000313" key="2">
    <source>
        <dbReference type="Proteomes" id="UP001152622"/>
    </source>
</evidence>
<proteinExistence type="predicted"/>
<dbReference type="InterPro" id="IPR036179">
    <property type="entry name" value="Ig-like_dom_sf"/>
</dbReference>
<dbReference type="SUPFAM" id="SSF48726">
    <property type="entry name" value="Immunoglobulin"/>
    <property type="match status" value="1"/>
</dbReference>
<dbReference type="Proteomes" id="UP001152622">
    <property type="component" value="Chromosome 18"/>
</dbReference>
<gene>
    <name evidence="1" type="ORF">SKAU_G00366750</name>
</gene>
<reference evidence="1" key="1">
    <citation type="journal article" date="2023" name="Science">
        <title>Genome structures resolve the early diversification of teleost fishes.</title>
        <authorList>
            <person name="Parey E."/>
            <person name="Louis A."/>
            <person name="Montfort J."/>
            <person name="Bouchez O."/>
            <person name="Roques C."/>
            <person name="Iampietro C."/>
            <person name="Lluch J."/>
            <person name="Castinel A."/>
            <person name="Donnadieu C."/>
            <person name="Desvignes T."/>
            <person name="Floi Bucao C."/>
            <person name="Jouanno E."/>
            <person name="Wen M."/>
            <person name="Mejri S."/>
            <person name="Dirks R."/>
            <person name="Jansen H."/>
            <person name="Henkel C."/>
            <person name="Chen W.J."/>
            <person name="Zahm M."/>
            <person name="Cabau C."/>
            <person name="Klopp C."/>
            <person name="Thompson A.W."/>
            <person name="Robinson-Rechavi M."/>
            <person name="Braasch I."/>
            <person name="Lecointre G."/>
            <person name="Bobe J."/>
            <person name="Postlethwait J.H."/>
            <person name="Berthelot C."/>
            <person name="Roest Crollius H."/>
            <person name="Guiguen Y."/>
        </authorList>
    </citation>
    <scope>NUCLEOTIDE SEQUENCE</scope>
    <source>
        <strain evidence="1">WJC10195</strain>
    </source>
</reference>
<dbReference type="EMBL" id="JAINUF010000018">
    <property type="protein sequence ID" value="KAJ8337709.1"/>
    <property type="molecule type" value="Genomic_DNA"/>
</dbReference>
<protein>
    <submittedName>
        <fullName evidence="1">Uncharacterized protein</fullName>
    </submittedName>
</protein>
<dbReference type="AlphaFoldDB" id="A0A9Q1IFH1"/>
<evidence type="ECO:0000313" key="1">
    <source>
        <dbReference type="EMBL" id="KAJ8337709.1"/>
    </source>
</evidence>
<dbReference type="InterPro" id="IPR013783">
    <property type="entry name" value="Ig-like_fold"/>
</dbReference>
<keyword evidence="2" id="KW-1185">Reference proteome</keyword>
<comment type="caution">
    <text evidence="1">The sequence shown here is derived from an EMBL/GenBank/DDBJ whole genome shotgun (WGS) entry which is preliminary data.</text>
</comment>
<accession>A0A9Q1IFH1</accession>
<sequence>MSQLGIASVAGGCGTTCSVKDTCQHMDRNTVQQSCVYNFPKRNLSFSDAGTYYCAVATCGEILFGGGTKLDIEGRRSSQNCQGAASNTQVSRDDLSSKQCQDEAMNYAALNFTTKKPKVRRNKREAERETVLLRYEI</sequence>
<dbReference type="Gene3D" id="2.60.40.10">
    <property type="entry name" value="Immunoglobulins"/>
    <property type="match status" value="1"/>
</dbReference>
<organism evidence="1 2">
    <name type="scientific">Synaphobranchus kaupii</name>
    <name type="common">Kaup's arrowtooth eel</name>
    <dbReference type="NCBI Taxonomy" id="118154"/>
    <lineage>
        <taxon>Eukaryota</taxon>
        <taxon>Metazoa</taxon>
        <taxon>Chordata</taxon>
        <taxon>Craniata</taxon>
        <taxon>Vertebrata</taxon>
        <taxon>Euteleostomi</taxon>
        <taxon>Actinopterygii</taxon>
        <taxon>Neopterygii</taxon>
        <taxon>Teleostei</taxon>
        <taxon>Anguilliformes</taxon>
        <taxon>Synaphobranchidae</taxon>
        <taxon>Synaphobranchus</taxon>
    </lineage>
</organism>